<dbReference type="Proteomes" id="UP000317265">
    <property type="component" value="Unassembled WGS sequence"/>
</dbReference>
<evidence type="ECO:0000256" key="3">
    <source>
        <dbReference type="ARBA" id="ARBA00048954"/>
    </source>
</evidence>
<evidence type="ECO:0000259" key="5">
    <source>
        <dbReference type="Pfam" id="PF01935"/>
    </source>
</evidence>
<feature type="domain" description="Helicase HerA central" evidence="5">
    <location>
        <begin position="149"/>
        <end position="362"/>
    </location>
</feature>
<evidence type="ECO:0000256" key="2">
    <source>
        <dbReference type="ARBA" id="ARBA00034617"/>
    </source>
</evidence>
<comment type="catalytic activity">
    <reaction evidence="3">
        <text>ATP + H2O = ADP + phosphate + H(+)</text>
        <dbReference type="Rhea" id="RHEA:13065"/>
        <dbReference type="ChEBI" id="CHEBI:15377"/>
        <dbReference type="ChEBI" id="CHEBI:15378"/>
        <dbReference type="ChEBI" id="CHEBI:30616"/>
        <dbReference type="ChEBI" id="CHEBI:43474"/>
        <dbReference type="ChEBI" id="CHEBI:456216"/>
        <dbReference type="EC" id="5.6.2.3"/>
    </reaction>
</comment>
<dbReference type="Proteomes" id="UP000316080">
    <property type="component" value="Unassembled WGS sequence"/>
</dbReference>
<dbReference type="InterPro" id="IPR008571">
    <property type="entry name" value="HerA-like"/>
</dbReference>
<keyword evidence="6" id="KW-0547">Nucleotide-binding</keyword>
<sequence>MSWVNMTIVGSIVEGNSKYLIMRERKGADLELGELVVIDDEKRKYICMVYNIEYGVLLEQGRLYTSAGTIIEKTNPKLEFPNDDLRIFRKIYLKPLIEIHNGKYRSPISIPKLFSNVRRVEKEDLSFIKEPDTKVFLGKIRSGGRILDFDYYMNGEEMISHHTIIAAQTGRGKSNLVKVMLWEIMNHGKFGILLLDIHNEYFGIGNNKGLKDHPNADRYLLYYSKTPPPGHKKLKVSLTTIDPEDLFGIIELTEAQREAISVYRRQYKEEWIKELMCKDLSNIAQSTLRSLRRKIGNLFRIRISDSGEPYCEDEIFNFEKIGEKTIFDIANALENGKIVIIDGSSIPDETGLVIMSAIMREVFRRYENYKDQGILKDKLQIGVVLEEAPRILGELYDKNIFGRIAREGRKFKIGLIAVTQMASVIPDEILANIGTKIIMGNEMKKERLKLIENSPQDLSDYDYIIAGLEKGESIVSSIFTKFPVPIYTPLFDDIAKSEKEKSEIVVF</sequence>
<evidence type="ECO:0000256" key="4">
    <source>
        <dbReference type="ARBA" id="ARBA00048988"/>
    </source>
</evidence>
<evidence type="ECO:0000313" key="6">
    <source>
        <dbReference type="EMBL" id="RZN56021.1"/>
    </source>
</evidence>
<protein>
    <submittedName>
        <fullName evidence="6">ATP-binding protein</fullName>
    </submittedName>
</protein>
<dbReference type="InterPro" id="IPR027417">
    <property type="entry name" value="P-loop_NTPase"/>
</dbReference>
<comment type="similarity">
    <text evidence="1">Belongs to the HerA family.</text>
</comment>
<evidence type="ECO:0000313" key="8">
    <source>
        <dbReference type="Proteomes" id="UP000316080"/>
    </source>
</evidence>
<dbReference type="EMBL" id="RXIH01000032">
    <property type="protein sequence ID" value="RZN56021.1"/>
    <property type="molecule type" value="Genomic_DNA"/>
</dbReference>
<keyword evidence="6" id="KW-0067">ATP-binding</keyword>
<organism evidence="7 9">
    <name type="scientific">Thermoproteota archaeon</name>
    <dbReference type="NCBI Taxonomy" id="2056631"/>
    <lineage>
        <taxon>Archaea</taxon>
        <taxon>Thermoproteota</taxon>
    </lineage>
</organism>
<dbReference type="GO" id="GO:0043139">
    <property type="term" value="F:5'-3' DNA helicase activity"/>
    <property type="evidence" value="ECO:0007669"/>
    <property type="project" value="UniProtKB-EC"/>
</dbReference>
<dbReference type="Pfam" id="PF01935">
    <property type="entry name" value="DUF87"/>
    <property type="match status" value="1"/>
</dbReference>
<name>A0A523BI00_9CREN</name>
<dbReference type="GO" id="GO:0043138">
    <property type="term" value="F:3'-5' DNA helicase activity"/>
    <property type="evidence" value="ECO:0007669"/>
    <property type="project" value="UniProtKB-EC"/>
</dbReference>
<evidence type="ECO:0000313" key="9">
    <source>
        <dbReference type="Proteomes" id="UP000317265"/>
    </source>
</evidence>
<gene>
    <name evidence="7" type="ORF">DSO09_00380</name>
    <name evidence="6" type="ORF">EF809_04070</name>
</gene>
<evidence type="ECO:0000313" key="7">
    <source>
        <dbReference type="EMBL" id="TDA40563.1"/>
    </source>
</evidence>
<comment type="catalytic activity">
    <reaction evidence="4">
        <text>ATP + H2O = ADP + phosphate + H(+)</text>
        <dbReference type="Rhea" id="RHEA:13065"/>
        <dbReference type="ChEBI" id="CHEBI:15377"/>
        <dbReference type="ChEBI" id="CHEBI:15378"/>
        <dbReference type="ChEBI" id="CHEBI:30616"/>
        <dbReference type="ChEBI" id="CHEBI:43474"/>
        <dbReference type="ChEBI" id="CHEBI:456216"/>
        <dbReference type="EC" id="5.6.2.4"/>
    </reaction>
</comment>
<comment type="caution">
    <text evidence="7">The sequence shown here is derived from an EMBL/GenBank/DDBJ whole genome shotgun (WGS) entry which is preliminary data.</text>
</comment>
<reference evidence="6 8" key="2">
    <citation type="journal article" date="2019" name="Nat. Microbiol.">
        <title>Wide diversity of methane and short-chain alkane metabolisms in uncultured archaea.</title>
        <authorList>
            <person name="Borrel G."/>
            <person name="Adam P.S."/>
            <person name="McKay L.J."/>
            <person name="Chen L.X."/>
            <person name="Sierra-Garcia I.N."/>
            <person name="Sieber C.M."/>
            <person name="Letourneur Q."/>
            <person name="Ghozlane A."/>
            <person name="Andersen G.L."/>
            <person name="Li W.J."/>
            <person name="Hallam S.J."/>
            <person name="Muyzer G."/>
            <person name="de Oliveira V.M."/>
            <person name="Inskeep W.P."/>
            <person name="Banfield J.F."/>
            <person name="Gribaldo S."/>
        </authorList>
    </citation>
    <scope>NUCLEOTIDE SEQUENCE [LARGE SCALE GENOMIC DNA]</scope>
    <source>
        <strain evidence="6">Verst-YHS</strain>
    </source>
</reference>
<dbReference type="SUPFAM" id="SSF52540">
    <property type="entry name" value="P-loop containing nucleoside triphosphate hydrolases"/>
    <property type="match status" value="1"/>
</dbReference>
<dbReference type="InterPro" id="IPR002789">
    <property type="entry name" value="HerA_central"/>
</dbReference>
<dbReference type="PANTHER" id="PTHR42957:SF1">
    <property type="entry name" value="HELICASE MJ1565-RELATED"/>
    <property type="match status" value="1"/>
</dbReference>
<evidence type="ECO:0000256" key="1">
    <source>
        <dbReference type="ARBA" id="ARBA00007816"/>
    </source>
</evidence>
<dbReference type="GO" id="GO:0005524">
    <property type="term" value="F:ATP binding"/>
    <property type="evidence" value="ECO:0007669"/>
    <property type="project" value="UniProtKB-KW"/>
</dbReference>
<dbReference type="AlphaFoldDB" id="A0A523BI00"/>
<reference evidence="7 9" key="1">
    <citation type="journal article" date="2019" name="Nat. Microbiol.">
        <title>Expanding anaerobic alkane metabolism in the domain of Archaea.</title>
        <authorList>
            <person name="Wang Y."/>
            <person name="Wegener G."/>
            <person name="Hou J."/>
            <person name="Wang F."/>
            <person name="Xiao X."/>
        </authorList>
    </citation>
    <scope>NUCLEOTIDE SEQUENCE [LARGE SCALE GENOMIC DNA]</scope>
    <source>
        <strain evidence="7">WYZ-LMO11</strain>
    </source>
</reference>
<dbReference type="Gene3D" id="3.40.50.300">
    <property type="entry name" value="P-loop containing nucleotide triphosphate hydrolases"/>
    <property type="match status" value="2"/>
</dbReference>
<comment type="catalytic activity">
    <reaction evidence="2">
        <text>Couples ATP hydrolysis with the unwinding of duplex DNA by translocating in the 3'-5' direction.</text>
        <dbReference type="EC" id="5.6.2.4"/>
    </reaction>
</comment>
<proteinExistence type="inferred from homology"/>
<dbReference type="PANTHER" id="PTHR42957">
    <property type="entry name" value="HELICASE MJ1565-RELATED"/>
    <property type="match status" value="1"/>
</dbReference>
<dbReference type="EMBL" id="QNVI01000002">
    <property type="protein sequence ID" value="TDA40563.1"/>
    <property type="molecule type" value="Genomic_DNA"/>
</dbReference>
<accession>A0A523BI00</accession>